<evidence type="ECO:0000259" key="4">
    <source>
        <dbReference type="PROSITE" id="PS50977"/>
    </source>
</evidence>
<sequence length="247" mass="26073">MTATGPAPSPRRRELLDLAYRYVLTHGLGDLSLRPLATAVGSSPRVLLFLFGSKDGLVRALLERGRQEELAMLAALRDELGGAPAGLGTAADRVWRWLADDEHRPLLVLWAEAYARSLVDPDGPWAGFARATVDDWLDVLAAAQPPAVRRSAAGRADRTLTLAVLRGALLDLLATGDHRRITAAVRRHLGTLAGADDVTSGLATGGGDPAGVGGEIVSGGDVENVRPAPTPRVAAPSRREARRRPTG</sequence>
<protein>
    <submittedName>
        <fullName evidence="5">TetR/AcrR family transcriptional regulator</fullName>
    </submittedName>
</protein>
<feature type="domain" description="HTH tetR-type" evidence="4">
    <location>
        <begin position="9"/>
        <end position="69"/>
    </location>
</feature>
<name>A0ABV8KJY5_9ACTN</name>
<organism evidence="5 6">
    <name type="scientific">Micromonospora zhanjiangensis</name>
    <dbReference type="NCBI Taxonomy" id="1522057"/>
    <lineage>
        <taxon>Bacteria</taxon>
        <taxon>Bacillati</taxon>
        <taxon>Actinomycetota</taxon>
        <taxon>Actinomycetes</taxon>
        <taxon>Micromonosporales</taxon>
        <taxon>Micromonosporaceae</taxon>
        <taxon>Micromonospora</taxon>
    </lineage>
</organism>
<evidence type="ECO:0000313" key="6">
    <source>
        <dbReference type="Proteomes" id="UP001595868"/>
    </source>
</evidence>
<feature type="region of interest" description="Disordered" evidence="3">
    <location>
        <begin position="200"/>
        <end position="247"/>
    </location>
</feature>
<dbReference type="InterPro" id="IPR001647">
    <property type="entry name" value="HTH_TetR"/>
</dbReference>
<feature type="compositionally biased region" description="Gly residues" evidence="3">
    <location>
        <begin position="203"/>
        <end position="217"/>
    </location>
</feature>
<dbReference type="InterPro" id="IPR009057">
    <property type="entry name" value="Homeodomain-like_sf"/>
</dbReference>
<dbReference type="EMBL" id="JBHSBN010000004">
    <property type="protein sequence ID" value="MFC4105866.1"/>
    <property type="molecule type" value="Genomic_DNA"/>
</dbReference>
<dbReference type="Proteomes" id="UP001595868">
    <property type="component" value="Unassembled WGS sequence"/>
</dbReference>
<dbReference type="PROSITE" id="PS50977">
    <property type="entry name" value="HTH_TETR_2"/>
    <property type="match status" value="1"/>
</dbReference>
<proteinExistence type="predicted"/>
<dbReference type="Gene3D" id="1.10.357.10">
    <property type="entry name" value="Tetracycline Repressor, domain 2"/>
    <property type="match status" value="1"/>
</dbReference>
<dbReference type="RefSeq" id="WP_377543187.1">
    <property type="nucleotide sequence ID" value="NZ_JBHSBN010000004.1"/>
</dbReference>
<keyword evidence="6" id="KW-1185">Reference proteome</keyword>
<accession>A0ABV8KJY5</accession>
<evidence type="ECO:0000256" key="2">
    <source>
        <dbReference type="PROSITE-ProRule" id="PRU00335"/>
    </source>
</evidence>
<comment type="caution">
    <text evidence="5">The sequence shown here is derived from an EMBL/GenBank/DDBJ whole genome shotgun (WGS) entry which is preliminary data.</text>
</comment>
<dbReference type="SUPFAM" id="SSF46689">
    <property type="entry name" value="Homeodomain-like"/>
    <property type="match status" value="1"/>
</dbReference>
<feature type="DNA-binding region" description="H-T-H motif" evidence="2">
    <location>
        <begin position="32"/>
        <end position="51"/>
    </location>
</feature>
<keyword evidence="1 2" id="KW-0238">DNA-binding</keyword>
<evidence type="ECO:0000313" key="5">
    <source>
        <dbReference type="EMBL" id="MFC4105866.1"/>
    </source>
</evidence>
<gene>
    <name evidence="5" type="ORF">ACFOX0_07945</name>
</gene>
<reference evidence="6" key="1">
    <citation type="journal article" date="2019" name="Int. J. Syst. Evol. Microbiol.">
        <title>The Global Catalogue of Microorganisms (GCM) 10K type strain sequencing project: providing services to taxonomists for standard genome sequencing and annotation.</title>
        <authorList>
            <consortium name="The Broad Institute Genomics Platform"/>
            <consortium name="The Broad Institute Genome Sequencing Center for Infectious Disease"/>
            <person name="Wu L."/>
            <person name="Ma J."/>
        </authorList>
    </citation>
    <scope>NUCLEOTIDE SEQUENCE [LARGE SCALE GENOMIC DNA]</scope>
    <source>
        <strain evidence="6">2902at01</strain>
    </source>
</reference>
<evidence type="ECO:0000256" key="3">
    <source>
        <dbReference type="SAM" id="MobiDB-lite"/>
    </source>
</evidence>
<evidence type="ECO:0000256" key="1">
    <source>
        <dbReference type="ARBA" id="ARBA00023125"/>
    </source>
</evidence>